<dbReference type="EMBL" id="RHIB01000003">
    <property type="protein sequence ID" value="RNA67003.1"/>
    <property type="molecule type" value="Genomic_DNA"/>
</dbReference>
<evidence type="ECO:0000313" key="3">
    <source>
        <dbReference type="Proteomes" id="UP000278746"/>
    </source>
</evidence>
<dbReference type="AlphaFoldDB" id="A0A3M7TMZ2"/>
<feature type="domain" description="Cupin type-2" evidence="1">
    <location>
        <begin position="48"/>
        <end position="93"/>
    </location>
</feature>
<gene>
    <name evidence="2" type="ORF">EBO34_17575</name>
</gene>
<accession>A0A3M7TMZ2</accession>
<proteinExistence type="predicted"/>
<dbReference type="InterPro" id="IPR011051">
    <property type="entry name" value="RmlC_Cupin_sf"/>
</dbReference>
<dbReference type="OrthoDB" id="3782397at2"/>
<dbReference type="Proteomes" id="UP000278746">
    <property type="component" value="Unassembled WGS sequence"/>
</dbReference>
<comment type="caution">
    <text evidence="2">The sequence shown here is derived from an EMBL/GenBank/DDBJ whole genome shotgun (WGS) entry which is preliminary data.</text>
</comment>
<sequence>MVIYTFTKETGTQVTRFKSDFIMFRIAVIDTETRIGCIHLGAEGVIGAHEAAVPQLLLIVSGKGTVMGKENEWVEVTSGDAVCWERGEWHETRSVK</sequence>
<dbReference type="InterPro" id="IPR014710">
    <property type="entry name" value="RmlC-like_jellyroll"/>
</dbReference>
<organism evidence="2 3">
    <name type="scientific">Alteribacter keqinensis</name>
    <dbReference type="NCBI Taxonomy" id="2483800"/>
    <lineage>
        <taxon>Bacteria</taxon>
        <taxon>Bacillati</taxon>
        <taxon>Bacillota</taxon>
        <taxon>Bacilli</taxon>
        <taxon>Bacillales</taxon>
        <taxon>Bacillaceae</taxon>
        <taxon>Alteribacter</taxon>
    </lineage>
</organism>
<dbReference type="SUPFAM" id="SSF51182">
    <property type="entry name" value="RmlC-like cupins"/>
    <property type="match status" value="1"/>
</dbReference>
<keyword evidence="3" id="KW-1185">Reference proteome</keyword>
<dbReference type="Pfam" id="PF07883">
    <property type="entry name" value="Cupin_2"/>
    <property type="match status" value="1"/>
</dbReference>
<name>A0A3M7TMZ2_9BACI</name>
<evidence type="ECO:0000313" key="2">
    <source>
        <dbReference type="EMBL" id="RNA67003.1"/>
    </source>
</evidence>
<protein>
    <submittedName>
        <fullName evidence="2">Cupin domain-containing protein</fullName>
    </submittedName>
</protein>
<dbReference type="Gene3D" id="2.60.120.10">
    <property type="entry name" value="Jelly Rolls"/>
    <property type="match status" value="1"/>
</dbReference>
<dbReference type="RefSeq" id="WP_122901008.1">
    <property type="nucleotide sequence ID" value="NZ_RHIB01000003.1"/>
</dbReference>
<reference evidence="2 3" key="1">
    <citation type="submission" date="2018-10" db="EMBL/GenBank/DDBJ databases">
        <title>Bacillus Keqinensis sp. nov., a moderately halophilic bacterium isolated from a saline-alkaline lake.</title>
        <authorList>
            <person name="Wang H."/>
        </authorList>
    </citation>
    <scope>NUCLEOTIDE SEQUENCE [LARGE SCALE GENOMIC DNA]</scope>
    <source>
        <strain evidence="2 3">KQ-3</strain>
    </source>
</reference>
<dbReference type="InterPro" id="IPR013096">
    <property type="entry name" value="Cupin_2"/>
</dbReference>
<evidence type="ECO:0000259" key="1">
    <source>
        <dbReference type="Pfam" id="PF07883"/>
    </source>
</evidence>